<accession>A0A183AZ08</accession>
<dbReference type="AlphaFoldDB" id="A0A183AZ08"/>
<sequence>LELKPRGRMSTMFGDALMSPSDRAARQAALKSGARVIKVDAAVGSDLPGAFNCCGPANAASEAAEKVAAIYGMDIDQDSEMGDSHIISIGDHMSE</sequence>
<protein>
    <submittedName>
        <fullName evidence="1">AlaDh_PNT_N domain-containing protein</fullName>
    </submittedName>
</protein>
<reference evidence="1" key="1">
    <citation type="submission" date="2016-06" db="UniProtKB">
        <authorList>
            <consortium name="WormBaseParasite"/>
        </authorList>
    </citation>
    <scope>IDENTIFICATION</scope>
</reference>
<name>A0A183AZ08_9TREM</name>
<dbReference type="WBParaSite" id="ECPE_0001222901-mRNA-1">
    <property type="protein sequence ID" value="ECPE_0001222901-mRNA-1"/>
    <property type="gene ID" value="ECPE_0001222901"/>
</dbReference>
<evidence type="ECO:0000313" key="1">
    <source>
        <dbReference type="WBParaSite" id="ECPE_0001222901-mRNA-1"/>
    </source>
</evidence>
<proteinExistence type="predicted"/>
<organism evidence="1">
    <name type="scientific">Echinostoma caproni</name>
    <dbReference type="NCBI Taxonomy" id="27848"/>
    <lineage>
        <taxon>Eukaryota</taxon>
        <taxon>Metazoa</taxon>
        <taxon>Spiralia</taxon>
        <taxon>Lophotrochozoa</taxon>
        <taxon>Platyhelminthes</taxon>
        <taxon>Trematoda</taxon>
        <taxon>Digenea</taxon>
        <taxon>Plagiorchiida</taxon>
        <taxon>Echinostomata</taxon>
        <taxon>Echinostomatoidea</taxon>
        <taxon>Echinostomatidae</taxon>
        <taxon>Echinostoma</taxon>
    </lineage>
</organism>